<feature type="chain" id="PRO_5013337740" evidence="1">
    <location>
        <begin position="19"/>
        <end position="220"/>
    </location>
</feature>
<dbReference type="OrthoDB" id="1265741at2"/>
<dbReference type="GO" id="GO:0016301">
    <property type="term" value="F:kinase activity"/>
    <property type="evidence" value="ECO:0007669"/>
    <property type="project" value="UniProtKB-KW"/>
</dbReference>
<feature type="signal peptide" evidence="1">
    <location>
        <begin position="1"/>
        <end position="18"/>
    </location>
</feature>
<dbReference type="Proteomes" id="UP001225933">
    <property type="component" value="Unassembled WGS sequence"/>
</dbReference>
<protein>
    <submittedName>
        <fullName evidence="2">Histidine kinase</fullName>
    </submittedName>
</protein>
<evidence type="ECO:0000313" key="4">
    <source>
        <dbReference type="Proteomes" id="UP000185781"/>
    </source>
</evidence>
<evidence type="ECO:0000256" key="1">
    <source>
        <dbReference type="SAM" id="SignalP"/>
    </source>
</evidence>
<evidence type="ECO:0000313" key="3">
    <source>
        <dbReference type="EMBL" id="SIS57306.1"/>
    </source>
</evidence>
<reference evidence="3 4" key="1">
    <citation type="submission" date="2017-01" db="EMBL/GenBank/DDBJ databases">
        <authorList>
            <person name="Mah S.A."/>
            <person name="Swanson W.J."/>
            <person name="Moy G.W."/>
            <person name="Vacquier V.D."/>
        </authorList>
    </citation>
    <scope>NUCLEOTIDE SEQUENCE [LARGE SCALE GENOMIC DNA]</scope>
    <source>
        <strain evidence="3 4">DSM 18014</strain>
    </source>
</reference>
<dbReference type="STRING" id="373672.SAMN05421785_101306"/>
<dbReference type="AlphaFoldDB" id="A0A1N7K6W6"/>
<name>A0A1N7K6W6_9FLAO</name>
<dbReference type="Gene3D" id="2.50.20.10">
    <property type="entry name" value="Lipoprotein localisation LolA/LolB/LppX"/>
    <property type="match status" value="1"/>
</dbReference>
<dbReference type="EMBL" id="FTOV01000001">
    <property type="protein sequence ID" value="SIS57306.1"/>
    <property type="molecule type" value="Genomic_DNA"/>
</dbReference>
<organism evidence="3 4">
    <name type="scientific">Chryseobacterium gambrini</name>
    <dbReference type="NCBI Taxonomy" id="373672"/>
    <lineage>
        <taxon>Bacteria</taxon>
        <taxon>Pseudomonadati</taxon>
        <taxon>Bacteroidota</taxon>
        <taxon>Flavobacteriia</taxon>
        <taxon>Flavobacteriales</taxon>
        <taxon>Weeksellaceae</taxon>
        <taxon>Chryseobacterium group</taxon>
        <taxon>Chryseobacterium</taxon>
    </lineage>
</organism>
<keyword evidence="2" id="KW-0418">Kinase</keyword>
<dbReference type="Proteomes" id="UP000185781">
    <property type="component" value="Unassembled WGS sequence"/>
</dbReference>
<keyword evidence="2" id="KW-0808">Transferase</keyword>
<reference evidence="2" key="2">
    <citation type="submission" date="2023-06" db="EMBL/GenBank/DDBJ databases">
        <title>Two Chryseobacterium gambrini strains from China.</title>
        <authorList>
            <person name="Zeng J."/>
            <person name="Wu Y."/>
        </authorList>
    </citation>
    <scope>NUCLEOTIDE SEQUENCE</scope>
    <source>
        <strain evidence="2">SQ219</strain>
    </source>
</reference>
<dbReference type="EMBL" id="JAUHGV010000003">
    <property type="protein sequence ID" value="MDN4011547.1"/>
    <property type="molecule type" value="Genomic_DNA"/>
</dbReference>
<gene>
    <name evidence="2" type="ORF">QX233_03660</name>
    <name evidence="3" type="ORF">SAMN05421785_101306</name>
</gene>
<evidence type="ECO:0000313" key="2">
    <source>
        <dbReference type="EMBL" id="MDN4011547.1"/>
    </source>
</evidence>
<dbReference type="RefSeq" id="WP_076390160.1">
    <property type="nucleotide sequence ID" value="NZ_CP115857.1"/>
</dbReference>
<keyword evidence="1" id="KW-0732">Signal</keyword>
<sequence>MKKLLLVFVLIISQSFFAQTAKEIIDKNIELSGGLTNWKLLNSVLLQGRVILGIKDEYPIKIYQQRPNLTKTVITISGKDTAIEGYDGSKGYAMNYATNKVQEYAGYVAESFDNDFIDWENKGFEAKYLGKEVVGNIYCHKVELTKNVNKNIYYFDTKNYMLLKEVKKDETLSYSDYKKVGNLSMPFRIESSSAKKDGDYVMLINRIDINKVFPANTFKF</sequence>
<accession>A0A1N7K6W6</accession>
<proteinExistence type="predicted"/>